<dbReference type="InterPro" id="IPR050903">
    <property type="entry name" value="Bact_Chemotaxis_MeTrfase"/>
</dbReference>
<feature type="region of interest" description="Disordered" evidence="6">
    <location>
        <begin position="1"/>
        <end position="36"/>
    </location>
</feature>
<evidence type="ECO:0000259" key="7">
    <source>
        <dbReference type="PROSITE" id="PS50123"/>
    </source>
</evidence>
<comment type="catalytic activity">
    <reaction evidence="1 5">
        <text>L-glutamyl-[protein] + S-adenosyl-L-methionine = [protein]-L-glutamate 5-O-methyl ester + S-adenosyl-L-homocysteine</text>
        <dbReference type="Rhea" id="RHEA:24452"/>
        <dbReference type="Rhea" id="RHEA-COMP:10208"/>
        <dbReference type="Rhea" id="RHEA-COMP:10311"/>
        <dbReference type="ChEBI" id="CHEBI:29973"/>
        <dbReference type="ChEBI" id="CHEBI:57856"/>
        <dbReference type="ChEBI" id="CHEBI:59789"/>
        <dbReference type="ChEBI" id="CHEBI:82795"/>
        <dbReference type="EC" id="2.1.1.80"/>
    </reaction>
</comment>
<sequence>MHAHRQAIATPTARRAHVRVGQHHTAANAEHEDASGREFAWTQTDFSRVQALIYQRAGINLHDGKHAMVYSRLSRRLRETGHTSFHDYLGWLEGSDGPEWQEFINALTTNLTAFFREQHHFEVLTQLLRTRPNGPWNIWCSAASTGEEPYSIVMTALEALAPRAPFKLAASDIDSNVLAKAARGVYRQDGLKGLSQSQLQRFFLRGKGDNAGMARVRPELRQPIDFLSVNLIRDDWPFREPFDVIFCRNVMIYFDEPTQRRVLERMHRVLKPGGMLFVGHAENFSDSRDLFALRGKTVYERVG</sequence>
<evidence type="ECO:0000256" key="2">
    <source>
        <dbReference type="ARBA" id="ARBA00022603"/>
    </source>
</evidence>
<keyword evidence="3 5" id="KW-0808">Transferase</keyword>
<reference evidence="8 9" key="1">
    <citation type="submission" date="2023-03" db="EMBL/GenBank/DDBJ databases">
        <title>Diaphorobacter basophil sp. nov., isolated from a sewage-treatment plant.</title>
        <authorList>
            <person name="Yang K."/>
        </authorList>
    </citation>
    <scope>NUCLEOTIDE SEQUENCE [LARGE SCALE GENOMIC DNA]</scope>
    <source>
        <strain evidence="8 9">Y-1</strain>
    </source>
</reference>
<dbReference type="InterPro" id="IPR022641">
    <property type="entry name" value="CheR_N"/>
</dbReference>
<dbReference type="PRINTS" id="PR00996">
    <property type="entry name" value="CHERMTFRASE"/>
</dbReference>
<dbReference type="RefSeq" id="WP_317700268.1">
    <property type="nucleotide sequence ID" value="NZ_CP136921.1"/>
</dbReference>
<evidence type="ECO:0000256" key="1">
    <source>
        <dbReference type="ARBA" id="ARBA00001541"/>
    </source>
</evidence>
<dbReference type="EMBL" id="CP136921">
    <property type="protein sequence ID" value="WOO30772.1"/>
    <property type="molecule type" value="Genomic_DNA"/>
</dbReference>
<evidence type="ECO:0000256" key="4">
    <source>
        <dbReference type="ARBA" id="ARBA00022691"/>
    </source>
</evidence>
<organism evidence="8 9">
    <name type="scientific">Diaphorobacter limosus</name>
    <dbReference type="NCBI Taxonomy" id="3036128"/>
    <lineage>
        <taxon>Bacteria</taxon>
        <taxon>Pseudomonadati</taxon>
        <taxon>Pseudomonadota</taxon>
        <taxon>Betaproteobacteria</taxon>
        <taxon>Burkholderiales</taxon>
        <taxon>Comamonadaceae</taxon>
        <taxon>Diaphorobacter</taxon>
    </lineage>
</organism>
<dbReference type="Pfam" id="PF03705">
    <property type="entry name" value="CheR_N"/>
    <property type="match status" value="1"/>
</dbReference>
<dbReference type="InterPro" id="IPR026024">
    <property type="entry name" value="Chemotaxis_MeTrfase_CheR"/>
</dbReference>
<keyword evidence="2 5" id="KW-0489">Methyltransferase</keyword>
<proteinExistence type="predicted"/>
<dbReference type="InterPro" id="IPR029063">
    <property type="entry name" value="SAM-dependent_MTases_sf"/>
</dbReference>
<evidence type="ECO:0000313" key="8">
    <source>
        <dbReference type="EMBL" id="WOO30772.1"/>
    </source>
</evidence>
<dbReference type="InterPro" id="IPR036804">
    <property type="entry name" value="CheR_N_sf"/>
</dbReference>
<dbReference type="Gene3D" id="1.10.155.10">
    <property type="entry name" value="Chemotaxis receptor methyltransferase CheR, N-terminal domain"/>
    <property type="match status" value="1"/>
</dbReference>
<evidence type="ECO:0000256" key="3">
    <source>
        <dbReference type="ARBA" id="ARBA00022679"/>
    </source>
</evidence>
<dbReference type="CDD" id="cd02440">
    <property type="entry name" value="AdoMet_MTases"/>
    <property type="match status" value="1"/>
</dbReference>
<dbReference type="PIRSF" id="PIRSF000410">
    <property type="entry name" value="CheR"/>
    <property type="match status" value="1"/>
</dbReference>
<dbReference type="PANTHER" id="PTHR24422">
    <property type="entry name" value="CHEMOTAXIS PROTEIN METHYLTRANSFERASE"/>
    <property type="match status" value="1"/>
</dbReference>
<dbReference type="GO" id="GO:0032259">
    <property type="term" value="P:methylation"/>
    <property type="evidence" value="ECO:0007669"/>
    <property type="project" value="UniProtKB-KW"/>
</dbReference>
<evidence type="ECO:0000256" key="5">
    <source>
        <dbReference type="PIRNR" id="PIRNR000410"/>
    </source>
</evidence>
<dbReference type="SUPFAM" id="SSF53335">
    <property type="entry name" value="S-adenosyl-L-methionine-dependent methyltransferases"/>
    <property type="match status" value="1"/>
</dbReference>
<accession>A0ABZ0J0X5</accession>
<keyword evidence="4 5" id="KW-0949">S-adenosyl-L-methionine</keyword>
<gene>
    <name evidence="8" type="ORF">P4826_10015</name>
</gene>
<dbReference type="EC" id="2.1.1.80" evidence="5"/>
<dbReference type="Pfam" id="PF01739">
    <property type="entry name" value="CheR"/>
    <property type="match status" value="1"/>
</dbReference>
<dbReference type="Proteomes" id="UP001303211">
    <property type="component" value="Chromosome"/>
</dbReference>
<name>A0ABZ0J0X5_9BURK</name>
<evidence type="ECO:0000313" key="9">
    <source>
        <dbReference type="Proteomes" id="UP001303211"/>
    </source>
</evidence>
<feature type="domain" description="CheR-type methyltransferase" evidence="7">
    <location>
        <begin position="34"/>
        <end position="303"/>
    </location>
</feature>
<comment type="function">
    <text evidence="5">Methylation of the membrane-bound methyl-accepting chemotaxis proteins (MCP) to form gamma-glutamyl methyl ester residues in MCP.</text>
</comment>
<keyword evidence="9" id="KW-1185">Reference proteome</keyword>
<dbReference type="Gene3D" id="3.40.50.150">
    <property type="entry name" value="Vaccinia Virus protein VP39"/>
    <property type="match status" value="1"/>
</dbReference>
<dbReference type="PANTHER" id="PTHR24422:SF19">
    <property type="entry name" value="CHEMOTAXIS PROTEIN METHYLTRANSFERASE"/>
    <property type="match status" value="1"/>
</dbReference>
<dbReference type="GO" id="GO:0008168">
    <property type="term" value="F:methyltransferase activity"/>
    <property type="evidence" value="ECO:0007669"/>
    <property type="project" value="UniProtKB-KW"/>
</dbReference>
<evidence type="ECO:0000256" key="6">
    <source>
        <dbReference type="SAM" id="MobiDB-lite"/>
    </source>
</evidence>
<dbReference type="PROSITE" id="PS50123">
    <property type="entry name" value="CHER"/>
    <property type="match status" value="1"/>
</dbReference>
<dbReference type="SMART" id="SM00138">
    <property type="entry name" value="MeTrc"/>
    <property type="match status" value="1"/>
</dbReference>
<dbReference type="InterPro" id="IPR000780">
    <property type="entry name" value="CheR_MeTrfase"/>
</dbReference>
<dbReference type="InterPro" id="IPR022642">
    <property type="entry name" value="CheR_C"/>
</dbReference>
<dbReference type="SUPFAM" id="SSF47757">
    <property type="entry name" value="Chemotaxis receptor methyltransferase CheR, N-terminal domain"/>
    <property type="match status" value="1"/>
</dbReference>
<protein>
    <recommendedName>
        <fullName evidence="5">Chemotaxis protein methyltransferase</fullName>
        <ecNumber evidence="5">2.1.1.80</ecNumber>
    </recommendedName>
</protein>